<sequence length="116" mass="12966">MSNCFGSVQKGITICVDNCAKGTPIYKIFPNPAKDQVKIQFEDVHAIEQLPQIVRLFSEAGAKEVREIQATEQYATATFEQDRAITVPVSDLPRGTYYLMLVNRDGSSENVRLVLE</sequence>
<proteinExistence type="predicted"/>
<feature type="domain" description="Secretion system C-terminal sorting" evidence="1">
    <location>
        <begin position="28"/>
        <end position="108"/>
    </location>
</feature>
<dbReference type="Pfam" id="PF18962">
    <property type="entry name" value="Por_Secre_tail"/>
    <property type="match status" value="1"/>
</dbReference>
<protein>
    <submittedName>
        <fullName evidence="2">T9SS type A sorting domain-containing protein</fullName>
    </submittedName>
</protein>
<evidence type="ECO:0000259" key="1">
    <source>
        <dbReference type="Pfam" id="PF18962"/>
    </source>
</evidence>
<organism evidence="2">
    <name type="scientific">Dyadobacter sp. 676</name>
    <dbReference type="NCBI Taxonomy" id="3088362"/>
    <lineage>
        <taxon>Bacteria</taxon>
        <taxon>Pseudomonadati</taxon>
        <taxon>Bacteroidota</taxon>
        <taxon>Cytophagia</taxon>
        <taxon>Cytophagales</taxon>
        <taxon>Spirosomataceae</taxon>
        <taxon>Dyadobacter</taxon>
    </lineage>
</organism>
<dbReference type="AlphaFoldDB" id="A0AAU8FD28"/>
<gene>
    <name evidence="2" type="ORF">ABV298_19045</name>
</gene>
<dbReference type="RefSeq" id="WP_353717766.1">
    <property type="nucleotide sequence ID" value="NZ_CP159289.1"/>
</dbReference>
<accession>A0AAU8FD28</accession>
<evidence type="ECO:0000313" key="2">
    <source>
        <dbReference type="EMBL" id="XCH22434.1"/>
    </source>
</evidence>
<dbReference type="EMBL" id="CP159289">
    <property type="protein sequence ID" value="XCH22434.1"/>
    <property type="molecule type" value="Genomic_DNA"/>
</dbReference>
<reference evidence="2" key="1">
    <citation type="submission" date="2024-06" db="EMBL/GenBank/DDBJ databases">
        <title>Sequencing and assembly of the genome of Dyadobacter sp. strain 676, a symbiont of Cyamopsis tetragonoloba.</title>
        <authorList>
            <person name="Guro P."/>
            <person name="Sazanova A."/>
            <person name="Kuznetsova I."/>
            <person name="Belimov A."/>
            <person name="Safronova V."/>
        </authorList>
    </citation>
    <scope>NUCLEOTIDE SEQUENCE</scope>
    <source>
        <strain evidence="2">676</strain>
    </source>
</reference>
<name>A0AAU8FD28_9BACT</name>
<dbReference type="InterPro" id="IPR026444">
    <property type="entry name" value="Secre_tail"/>
</dbReference>